<dbReference type="EMBL" id="GGEC01005482">
    <property type="protein sequence ID" value="MBW85965.1"/>
    <property type="molecule type" value="Transcribed_RNA"/>
</dbReference>
<name>A0A2P2IXL7_RHIMU</name>
<protein>
    <submittedName>
        <fullName evidence="1">Uncharacterized protein</fullName>
    </submittedName>
</protein>
<organism evidence="1">
    <name type="scientific">Rhizophora mucronata</name>
    <name type="common">Asiatic mangrove</name>
    <dbReference type="NCBI Taxonomy" id="61149"/>
    <lineage>
        <taxon>Eukaryota</taxon>
        <taxon>Viridiplantae</taxon>
        <taxon>Streptophyta</taxon>
        <taxon>Embryophyta</taxon>
        <taxon>Tracheophyta</taxon>
        <taxon>Spermatophyta</taxon>
        <taxon>Magnoliopsida</taxon>
        <taxon>eudicotyledons</taxon>
        <taxon>Gunneridae</taxon>
        <taxon>Pentapetalae</taxon>
        <taxon>rosids</taxon>
        <taxon>fabids</taxon>
        <taxon>Malpighiales</taxon>
        <taxon>Rhizophoraceae</taxon>
        <taxon>Rhizophora</taxon>
    </lineage>
</organism>
<proteinExistence type="predicted"/>
<sequence length="43" mass="5148">MHMAPILWDLQEGQIYVFTQPYCCFFKKAISKTRFCDVQVTME</sequence>
<dbReference type="AlphaFoldDB" id="A0A2P2IXL7"/>
<reference evidence="1" key="1">
    <citation type="submission" date="2018-02" db="EMBL/GenBank/DDBJ databases">
        <title>Rhizophora mucronata_Transcriptome.</title>
        <authorList>
            <person name="Meera S.P."/>
            <person name="Sreeshan A."/>
            <person name="Augustine A."/>
        </authorList>
    </citation>
    <scope>NUCLEOTIDE SEQUENCE</scope>
    <source>
        <tissue evidence="1">Leaf</tissue>
    </source>
</reference>
<evidence type="ECO:0000313" key="1">
    <source>
        <dbReference type="EMBL" id="MBW85965.1"/>
    </source>
</evidence>
<accession>A0A2P2IXL7</accession>